<dbReference type="AlphaFoldDB" id="A0A366DZB8"/>
<dbReference type="RefSeq" id="WP_113869761.1">
    <property type="nucleotide sequence ID" value="NZ_BAABQN010000009.1"/>
</dbReference>
<name>A0A366DZB8_9BACI</name>
<comment type="caution">
    <text evidence="2">The sequence shown here is derived from an EMBL/GenBank/DDBJ whole genome shotgun (WGS) entry which is preliminary data.</text>
</comment>
<evidence type="ECO:0000256" key="1">
    <source>
        <dbReference type="SAM" id="Phobius"/>
    </source>
</evidence>
<proteinExistence type="predicted"/>
<keyword evidence="1" id="KW-0472">Membrane</keyword>
<dbReference type="STRING" id="200904.GCA_900168775_01377"/>
<accession>A0A366DZB8</accession>
<keyword evidence="1" id="KW-1133">Transmembrane helix</keyword>
<keyword evidence="1" id="KW-0812">Transmembrane</keyword>
<dbReference type="Proteomes" id="UP000252254">
    <property type="component" value="Unassembled WGS sequence"/>
</dbReference>
<sequence length="66" mass="7524">MLKVMEFPVTNLLGMYLYLLIFIMVAGVLTSSILFFIPKKISFAFSNSIVGLSVCIAIILWWFVIF</sequence>
<reference evidence="2 3" key="1">
    <citation type="submission" date="2018-06" db="EMBL/GenBank/DDBJ databases">
        <title>Genomic Encyclopedia of Type Strains, Phase IV (KMG-IV): sequencing the most valuable type-strain genomes for metagenomic binning, comparative biology and taxonomic classification.</title>
        <authorList>
            <person name="Goeker M."/>
        </authorList>
    </citation>
    <scope>NUCLEOTIDE SEQUENCE [LARGE SCALE GENOMIC DNA]</scope>
    <source>
        <strain evidence="2 3">DSM 15140</strain>
    </source>
</reference>
<keyword evidence="3" id="KW-1185">Reference proteome</keyword>
<gene>
    <name evidence="2" type="ORF">DES48_11044</name>
</gene>
<evidence type="ECO:0000313" key="2">
    <source>
        <dbReference type="EMBL" id="RBO94558.1"/>
    </source>
</evidence>
<protein>
    <submittedName>
        <fullName evidence="2">Uncharacterized protein</fullName>
    </submittedName>
</protein>
<organism evidence="2 3">
    <name type="scientific">Paraliobacillus ryukyuensis</name>
    <dbReference type="NCBI Taxonomy" id="200904"/>
    <lineage>
        <taxon>Bacteria</taxon>
        <taxon>Bacillati</taxon>
        <taxon>Bacillota</taxon>
        <taxon>Bacilli</taxon>
        <taxon>Bacillales</taxon>
        <taxon>Bacillaceae</taxon>
        <taxon>Paraliobacillus</taxon>
    </lineage>
</organism>
<dbReference type="EMBL" id="QNRI01000010">
    <property type="protein sequence ID" value="RBO94558.1"/>
    <property type="molecule type" value="Genomic_DNA"/>
</dbReference>
<evidence type="ECO:0000313" key="3">
    <source>
        <dbReference type="Proteomes" id="UP000252254"/>
    </source>
</evidence>
<feature type="transmembrane region" description="Helical" evidence="1">
    <location>
        <begin position="44"/>
        <end position="64"/>
    </location>
</feature>
<feature type="transmembrane region" description="Helical" evidence="1">
    <location>
        <begin position="15"/>
        <end position="37"/>
    </location>
</feature>